<protein>
    <submittedName>
        <fullName evidence="1">Uncharacterized protein</fullName>
    </submittedName>
</protein>
<evidence type="ECO:0000313" key="1">
    <source>
        <dbReference type="EMBL" id="KAJ7331554.1"/>
    </source>
</evidence>
<organism evidence="1 2">
    <name type="scientific">Mycena albidolilacea</name>
    <dbReference type="NCBI Taxonomy" id="1033008"/>
    <lineage>
        <taxon>Eukaryota</taxon>
        <taxon>Fungi</taxon>
        <taxon>Dikarya</taxon>
        <taxon>Basidiomycota</taxon>
        <taxon>Agaricomycotina</taxon>
        <taxon>Agaricomycetes</taxon>
        <taxon>Agaricomycetidae</taxon>
        <taxon>Agaricales</taxon>
        <taxon>Marasmiineae</taxon>
        <taxon>Mycenaceae</taxon>
        <taxon>Mycena</taxon>
    </lineage>
</organism>
<dbReference type="AlphaFoldDB" id="A0AAD7EKF8"/>
<dbReference type="Proteomes" id="UP001218218">
    <property type="component" value="Unassembled WGS sequence"/>
</dbReference>
<proteinExistence type="predicted"/>
<keyword evidence="2" id="KW-1185">Reference proteome</keyword>
<evidence type="ECO:0000313" key="2">
    <source>
        <dbReference type="Proteomes" id="UP001218218"/>
    </source>
</evidence>
<reference evidence="1" key="1">
    <citation type="submission" date="2023-03" db="EMBL/GenBank/DDBJ databases">
        <title>Massive genome expansion in bonnet fungi (Mycena s.s.) driven by repeated elements and novel gene families across ecological guilds.</title>
        <authorList>
            <consortium name="Lawrence Berkeley National Laboratory"/>
            <person name="Harder C.B."/>
            <person name="Miyauchi S."/>
            <person name="Viragh M."/>
            <person name="Kuo A."/>
            <person name="Thoen E."/>
            <person name="Andreopoulos B."/>
            <person name="Lu D."/>
            <person name="Skrede I."/>
            <person name="Drula E."/>
            <person name="Henrissat B."/>
            <person name="Morin E."/>
            <person name="Kohler A."/>
            <person name="Barry K."/>
            <person name="LaButti K."/>
            <person name="Morin E."/>
            <person name="Salamov A."/>
            <person name="Lipzen A."/>
            <person name="Mereny Z."/>
            <person name="Hegedus B."/>
            <person name="Baldrian P."/>
            <person name="Stursova M."/>
            <person name="Weitz H."/>
            <person name="Taylor A."/>
            <person name="Grigoriev I.V."/>
            <person name="Nagy L.G."/>
            <person name="Martin F."/>
            <person name="Kauserud H."/>
        </authorList>
    </citation>
    <scope>NUCLEOTIDE SEQUENCE</scope>
    <source>
        <strain evidence="1">CBHHK002</strain>
    </source>
</reference>
<sequence length="162" mass="18588">MPVDGVGEVRNWKEREHTVGLHNRTECGTYLNFRGSERDADAESCMMWRRTGISTATQTAESLSVARRDTVLLVVRNIGSREGVEHAVGDEKGSVRGGCKWGQSRPSSWTQNAVRRRHESAEVNSLHRWSVYAREMERVKERRGRVEKKNLESECEREFRLG</sequence>
<accession>A0AAD7EKF8</accession>
<dbReference type="EMBL" id="JARIHO010000035">
    <property type="protein sequence ID" value="KAJ7331554.1"/>
    <property type="molecule type" value="Genomic_DNA"/>
</dbReference>
<comment type="caution">
    <text evidence="1">The sequence shown here is derived from an EMBL/GenBank/DDBJ whole genome shotgun (WGS) entry which is preliminary data.</text>
</comment>
<gene>
    <name evidence="1" type="ORF">DFH08DRAFT_814862</name>
</gene>
<name>A0AAD7EKF8_9AGAR</name>